<accession>A0A917GCL6</accession>
<protein>
    <recommendedName>
        <fullName evidence="7">UvrABC system protein C</fullName>
        <shortName evidence="7">Protein UvrC</shortName>
    </recommendedName>
    <alternativeName>
        <fullName evidence="7">Excinuclease ABC subunit C</fullName>
    </alternativeName>
</protein>
<gene>
    <name evidence="7 10" type="primary">uvrC</name>
    <name evidence="10" type="ORF">GCM10010976_07770</name>
</gene>
<evidence type="ECO:0000256" key="5">
    <source>
        <dbReference type="ARBA" id="ARBA00023204"/>
    </source>
</evidence>
<evidence type="ECO:0000313" key="10">
    <source>
        <dbReference type="EMBL" id="GGG38464.1"/>
    </source>
</evidence>
<reference evidence="10" key="2">
    <citation type="submission" date="2020-09" db="EMBL/GenBank/DDBJ databases">
        <authorList>
            <person name="Sun Q."/>
            <person name="Zhou Y."/>
        </authorList>
    </citation>
    <scope>NUCLEOTIDE SEQUENCE</scope>
    <source>
        <strain evidence="10">CGMCC 1.12751</strain>
    </source>
</reference>
<keyword evidence="11" id="KW-1185">Reference proteome</keyword>
<comment type="caution">
    <text evidence="10">The sequence shown here is derived from an EMBL/GenBank/DDBJ whole genome shotgun (WGS) entry which is preliminary data.</text>
</comment>
<evidence type="ECO:0000313" key="11">
    <source>
        <dbReference type="Proteomes" id="UP000625976"/>
    </source>
</evidence>
<dbReference type="SUPFAM" id="SSF82771">
    <property type="entry name" value="GIY-YIG endonuclease"/>
    <property type="match status" value="1"/>
</dbReference>
<keyword evidence="2 7" id="KW-0227">DNA damage</keyword>
<organism evidence="10 11">
    <name type="scientific">Bizionia arctica</name>
    <dbReference type="NCBI Taxonomy" id="1495645"/>
    <lineage>
        <taxon>Bacteria</taxon>
        <taxon>Pseudomonadati</taxon>
        <taxon>Bacteroidota</taxon>
        <taxon>Flavobacteriia</taxon>
        <taxon>Flavobacteriales</taxon>
        <taxon>Flavobacteriaceae</taxon>
        <taxon>Bizionia</taxon>
    </lineage>
</organism>
<sequence length="597" mass="68967">MSEPTLEIQLKTLPNEPGVYQYFDEDGTILYVGKAKNLKKRVSSYFTKQHDYGKTRVLVKKIASIKHIVVNTETDALLLENNLIKKHQPRYNVLLKDDKSYPWICIKNERFPRVFSTRRIIKDGSDYFGPYTSTKTVSTLLDLIRGLYKLRTCNYDLSQEKIDAGKYKVCLEYHLGNCKGPCEGFQTLEDYDEGIKAIKEILKGNFKESLTQFKLQMKEFAEAMQYEDAHIIKEKIQILENYQAKSTIVNPKISNVDVFSIVSDEGYAYVNFLQLSYGSIIRSHTLEIKKKLQESDKELLELAIVELRQRFHSTSKEIFVPFKINLGEDVKVVVPQLGDKKHILDLSIRNAKYYRMDQLKQVKIVDPDRHANRIMAQMKTDLRLADEPRHIECFDNSNIQGTHPVAACVVFKNGKPSKKDYRHFNIKTVEGPDDFASMEEVVYRRYKRMLDEGSSLPQLIIIDGGKGQLSSALKSLDVLQLRNKIAIIGIAKRLEELFYPDDPIPLYLDKKSETLKIIQQLRNEAHRFGIEHHRNKRSKTALNTELETIPGIGEKTIVELLKEFKSVKRIANAKLDELEDVVGVSRAQKIYNYYHKS</sequence>
<dbReference type="AlphaFoldDB" id="A0A917GCL6"/>
<dbReference type="CDD" id="cd10434">
    <property type="entry name" value="GIY-YIG_UvrC_Cho"/>
    <property type="match status" value="1"/>
</dbReference>
<dbReference type="Pfam" id="PF14520">
    <property type="entry name" value="HHH_5"/>
    <property type="match status" value="1"/>
</dbReference>
<dbReference type="InterPro" id="IPR001162">
    <property type="entry name" value="UvrC_RNase_H_dom"/>
</dbReference>
<reference evidence="10" key="1">
    <citation type="journal article" date="2014" name="Int. J. Syst. Evol. Microbiol.">
        <title>Complete genome sequence of Corynebacterium casei LMG S-19264T (=DSM 44701T), isolated from a smear-ripened cheese.</title>
        <authorList>
            <consortium name="US DOE Joint Genome Institute (JGI-PGF)"/>
            <person name="Walter F."/>
            <person name="Albersmeier A."/>
            <person name="Kalinowski J."/>
            <person name="Ruckert C."/>
        </authorList>
    </citation>
    <scope>NUCLEOTIDE SEQUENCE</scope>
    <source>
        <strain evidence="10">CGMCC 1.12751</strain>
    </source>
</reference>
<dbReference type="GO" id="GO:0003677">
    <property type="term" value="F:DNA binding"/>
    <property type="evidence" value="ECO:0007669"/>
    <property type="project" value="UniProtKB-UniRule"/>
</dbReference>
<dbReference type="EMBL" id="BMFQ01000001">
    <property type="protein sequence ID" value="GGG38464.1"/>
    <property type="molecule type" value="Genomic_DNA"/>
</dbReference>
<keyword evidence="3 7" id="KW-0228">DNA excision</keyword>
<dbReference type="Pfam" id="PF01541">
    <property type="entry name" value="GIY-YIG"/>
    <property type="match status" value="1"/>
</dbReference>
<dbReference type="Proteomes" id="UP000625976">
    <property type="component" value="Unassembled WGS sequence"/>
</dbReference>
<comment type="similarity">
    <text evidence="7">Belongs to the UvrC family.</text>
</comment>
<dbReference type="RefSeq" id="WP_188462042.1">
    <property type="nucleotide sequence ID" value="NZ_BMFQ01000001.1"/>
</dbReference>
<dbReference type="NCBIfam" id="TIGR00194">
    <property type="entry name" value="uvrC"/>
    <property type="match status" value="1"/>
</dbReference>
<dbReference type="InterPro" id="IPR004791">
    <property type="entry name" value="UvrC"/>
</dbReference>
<feature type="domain" description="GIY-YIG" evidence="8">
    <location>
        <begin position="15"/>
        <end position="93"/>
    </location>
</feature>
<comment type="function">
    <text evidence="7">The UvrABC repair system catalyzes the recognition and processing of DNA lesions. UvrC both incises the 5' and 3' sides of the lesion. The N-terminal half is responsible for the 3' incision and the C-terminal half is responsible for the 5' incision.</text>
</comment>
<evidence type="ECO:0000256" key="7">
    <source>
        <dbReference type="HAMAP-Rule" id="MF_00203"/>
    </source>
</evidence>
<dbReference type="GO" id="GO:0009432">
    <property type="term" value="P:SOS response"/>
    <property type="evidence" value="ECO:0007669"/>
    <property type="project" value="UniProtKB-UniRule"/>
</dbReference>
<dbReference type="GO" id="GO:0005737">
    <property type="term" value="C:cytoplasm"/>
    <property type="evidence" value="ECO:0007669"/>
    <property type="project" value="UniProtKB-SubCell"/>
</dbReference>
<dbReference type="GO" id="GO:0009381">
    <property type="term" value="F:excinuclease ABC activity"/>
    <property type="evidence" value="ECO:0007669"/>
    <property type="project" value="UniProtKB-UniRule"/>
</dbReference>
<evidence type="ECO:0000256" key="1">
    <source>
        <dbReference type="ARBA" id="ARBA00022490"/>
    </source>
</evidence>
<dbReference type="GO" id="GO:0009380">
    <property type="term" value="C:excinuclease repair complex"/>
    <property type="evidence" value="ECO:0007669"/>
    <property type="project" value="InterPro"/>
</dbReference>
<dbReference type="Pfam" id="PF22920">
    <property type="entry name" value="UvrC_RNaseH"/>
    <property type="match status" value="1"/>
</dbReference>
<dbReference type="InterPro" id="IPR047296">
    <property type="entry name" value="GIY-YIG_UvrC_Cho"/>
</dbReference>
<dbReference type="InterPro" id="IPR036876">
    <property type="entry name" value="UVR_dom_sf"/>
</dbReference>
<dbReference type="FunFam" id="3.40.1440.10:FF:000001">
    <property type="entry name" value="UvrABC system protein C"/>
    <property type="match status" value="1"/>
</dbReference>
<keyword evidence="4 7" id="KW-0267">Excision nuclease</keyword>
<keyword evidence="5 7" id="KW-0234">DNA repair</keyword>
<evidence type="ECO:0000256" key="2">
    <source>
        <dbReference type="ARBA" id="ARBA00022763"/>
    </source>
</evidence>
<dbReference type="Gene3D" id="3.40.1440.10">
    <property type="entry name" value="GIY-YIG endonuclease"/>
    <property type="match status" value="1"/>
</dbReference>
<evidence type="ECO:0000256" key="3">
    <source>
        <dbReference type="ARBA" id="ARBA00022769"/>
    </source>
</evidence>
<dbReference type="SUPFAM" id="SSF46600">
    <property type="entry name" value="C-terminal UvrC-binding domain of UvrB"/>
    <property type="match status" value="1"/>
</dbReference>
<proteinExistence type="inferred from homology"/>
<dbReference type="InterPro" id="IPR050066">
    <property type="entry name" value="UvrABC_protein_C"/>
</dbReference>
<name>A0A917GCL6_9FLAO</name>
<keyword evidence="6 7" id="KW-0742">SOS response</keyword>
<comment type="subunit">
    <text evidence="7">Interacts with UvrB in an incision complex.</text>
</comment>
<evidence type="ECO:0000259" key="9">
    <source>
        <dbReference type="PROSITE" id="PS50165"/>
    </source>
</evidence>
<feature type="domain" description="UvrC family homology region profile" evidence="9">
    <location>
        <begin position="262"/>
        <end position="476"/>
    </location>
</feature>
<dbReference type="Gene3D" id="3.30.420.340">
    <property type="entry name" value="UvrC, RNAse H endonuclease domain"/>
    <property type="match status" value="1"/>
</dbReference>
<dbReference type="InterPro" id="IPR038476">
    <property type="entry name" value="UvrC_RNase_H_dom_sf"/>
</dbReference>
<dbReference type="PANTHER" id="PTHR30562:SF1">
    <property type="entry name" value="UVRABC SYSTEM PROTEIN C"/>
    <property type="match status" value="1"/>
</dbReference>
<dbReference type="SUPFAM" id="SSF47781">
    <property type="entry name" value="RuvA domain 2-like"/>
    <property type="match status" value="1"/>
</dbReference>
<dbReference type="InterPro" id="IPR000305">
    <property type="entry name" value="GIY-YIG_endonuc"/>
</dbReference>
<dbReference type="CDD" id="cd09897">
    <property type="entry name" value="H3TH_FEN1-XPG-like"/>
    <property type="match status" value="1"/>
</dbReference>
<comment type="subcellular location">
    <subcellularLocation>
        <location evidence="7">Cytoplasm</location>
    </subcellularLocation>
</comment>
<dbReference type="PROSITE" id="PS50164">
    <property type="entry name" value="GIY_YIG"/>
    <property type="match status" value="1"/>
</dbReference>
<dbReference type="PANTHER" id="PTHR30562">
    <property type="entry name" value="UVRC/OXIDOREDUCTASE"/>
    <property type="match status" value="1"/>
</dbReference>
<dbReference type="InterPro" id="IPR010994">
    <property type="entry name" value="RuvA_2-like"/>
</dbReference>
<keyword evidence="1 7" id="KW-0963">Cytoplasm</keyword>
<dbReference type="HAMAP" id="MF_00203">
    <property type="entry name" value="UvrC"/>
    <property type="match status" value="1"/>
</dbReference>
<evidence type="ECO:0000259" key="8">
    <source>
        <dbReference type="PROSITE" id="PS50164"/>
    </source>
</evidence>
<evidence type="ECO:0000256" key="6">
    <source>
        <dbReference type="ARBA" id="ARBA00023236"/>
    </source>
</evidence>
<dbReference type="InterPro" id="IPR035901">
    <property type="entry name" value="GIY-YIG_endonuc_sf"/>
</dbReference>
<evidence type="ECO:0000256" key="4">
    <source>
        <dbReference type="ARBA" id="ARBA00022881"/>
    </source>
</evidence>
<dbReference type="Gene3D" id="1.10.150.20">
    <property type="entry name" value="5' to 3' exonuclease, C-terminal subdomain"/>
    <property type="match status" value="1"/>
</dbReference>
<dbReference type="SMART" id="SM00465">
    <property type="entry name" value="GIYc"/>
    <property type="match status" value="1"/>
</dbReference>
<dbReference type="Pfam" id="PF08459">
    <property type="entry name" value="UvrC_RNaseH_dom"/>
    <property type="match status" value="1"/>
</dbReference>
<dbReference type="GO" id="GO:0006289">
    <property type="term" value="P:nucleotide-excision repair"/>
    <property type="evidence" value="ECO:0007669"/>
    <property type="project" value="UniProtKB-UniRule"/>
</dbReference>
<dbReference type="PROSITE" id="PS50165">
    <property type="entry name" value="UVRC"/>
    <property type="match status" value="1"/>
</dbReference>